<keyword evidence="7" id="KW-0411">Iron-sulfur</keyword>
<dbReference type="InterPro" id="IPR007197">
    <property type="entry name" value="rSAM"/>
</dbReference>
<evidence type="ECO:0000256" key="5">
    <source>
        <dbReference type="ARBA" id="ARBA00022756"/>
    </source>
</evidence>
<comment type="caution">
    <text evidence="10">The sequence shown here is derived from an EMBL/GenBank/DDBJ whole genome shotgun (WGS) entry which is preliminary data.</text>
</comment>
<dbReference type="SUPFAM" id="SSF102114">
    <property type="entry name" value="Radical SAM enzymes"/>
    <property type="match status" value="1"/>
</dbReference>
<dbReference type="Gene3D" id="3.20.20.70">
    <property type="entry name" value="Aldolase class I"/>
    <property type="match status" value="1"/>
</dbReference>
<dbReference type="InterPro" id="IPR058240">
    <property type="entry name" value="rSAM_sf"/>
</dbReference>
<dbReference type="Proteomes" id="UP001501666">
    <property type="component" value="Unassembled WGS sequence"/>
</dbReference>
<keyword evidence="2" id="KW-0949">S-adenosyl-L-methionine</keyword>
<feature type="domain" description="Radical SAM core" evidence="9">
    <location>
        <begin position="1"/>
        <end position="85"/>
    </location>
</feature>
<evidence type="ECO:0000256" key="2">
    <source>
        <dbReference type="ARBA" id="ARBA00022691"/>
    </source>
</evidence>
<evidence type="ECO:0000313" key="11">
    <source>
        <dbReference type="Proteomes" id="UP001501666"/>
    </source>
</evidence>
<dbReference type="InterPro" id="IPR013785">
    <property type="entry name" value="Aldolase_TIM"/>
</dbReference>
<proteinExistence type="predicted"/>
<dbReference type="PROSITE" id="PS51918">
    <property type="entry name" value="RADICAL_SAM"/>
    <property type="match status" value="1"/>
</dbReference>
<keyword evidence="5" id="KW-0093">Biotin biosynthesis</keyword>
<sequence>MDTVRRSREAGMSACSGLIAGMGESDADLVDVVFALRELEVDSVPVNFLIPFQALRSRRWPQPQSSGELDHGCGSWSSRIARTGA</sequence>
<evidence type="ECO:0000256" key="3">
    <source>
        <dbReference type="ARBA" id="ARBA00022714"/>
    </source>
</evidence>
<evidence type="ECO:0000256" key="6">
    <source>
        <dbReference type="ARBA" id="ARBA00023004"/>
    </source>
</evidence>
<gene>
    <name evidence="10" type="ORF">GCM10010412_098720</name>
</gene>
<accession>A0ABP6FUG5</accession>
<feature type="region of interest" description="Disordered" evidence="8">
    <location>
        <begin position="59"/>
        <end position="85"/>
    </location>
</feature>
<evidence type="ECO:0000256" key="1">
    <source>
        <dbReference type="ARBA" id="ARBA00022485"/>
    </source>
</evidence>
<evidence type="ECO:0000259" key="9">
    <source>
        <dbReference type="PROSITE" id="PS51918"/>
    </source>
</evidence>
<organism evidence="10 11">
    <name type="scientific">Nonomuraea recticatena</name>
    <dbReference type="NCBI Taxonomy" id="46178"/>
    <lineage>
        <taxon>Bacteria</taxon>
        <taxon>Bacillati</taxon>
        <taxon>Actinomycetota</taxon>
        <taxon>Actinomycetes</taxon>
        <taxon>Streptosporangiales</taxon>
        <taxon>Streptosporangiaceae</taxon>
        <taxon>Nonomuraea</taxon>
    </lineage>
</organism>
<evidence type="ECO:0000256" key="8">
    <source>
        <dbReference type="SAM" id="MobiDB-lite"/>
    </source>
</evidence>
<dbReference type="PANTHER" id="PTHR22976">
    <property type="entry name" value="BIOTIN SYNTHASE"/>
    <property type="match status" value="1"/>
</dbReference>
<dbReference type="InterPro" id="IPR002684">
    <property type="entry name" value="Biotin_synth/BioAB"/>
</dbReference>
<evidence type="ECO:0000256" key="4">
    <source>
        <dbReference type="ARBA" id="ARBA00022723"/>
    </source>
</evidence>
<dbReference type="PANTHER" id="PTHR22976:SF2">
    <property type="entry name" value="BIOTIN SYNTHASE, MITOCHONDRIAL"/>
    <property type="match status" value="1"/>
</dbReference>
<keyword evidence="11" id="KW-1185">Reference proteome</keyword>
<evidence type="ECO:0000256" key="7">
    <source>
        <dbReference type="ARBA" id="ARBA00023014"/>
    </source>
</evidence>
<keyword evidence="4" id="KW-0479">Metal-binding</keyword>
<evidence type="ECO:0000313" key="10">
    <source>
        <dbReference type="EMBL" id="GAA2701167.1"/>
    </source>
</evidence>
<keyword evidence="3" id="KW-0001">2Fe-2S</keyword>
<dbReference type="EMBL" id="BAAATE010000065">
    <property type="protein sequence ID" value="GAA2701167.1"/>
    <property type="molecule type" value="Genomic_DNA"/>
</dbReference>
<feature type="compositionally biased region" description="Polar residues" evidence="8">
    <location>
        <begin position="75"/>
        <end position="85"/>
    </location>
</feature>
<reference evidence="11" key="1">
    <citation type="journal article" date="2019" name="Int. J. Syst. Evol. Microbiol.">
        <title>The Global Catalogue of Microorganisms (GCM) 10K type strain sequencing project: providing services to taxonomists for standard genome sequencing and annotation.</title>
        <authorList>
            <consortium name="The Broad Institute Genomics Platform"/>
            <consortium name="The Broad Institute Genome Sequencing Center for Infectious Disease"/>
            <person name="Wu L."/>
            <person name="Ma J."/>
        </authorList>
    </citation>
    <scope>NUCLEOTIDE SEQUENCE [LARGE SCALE GENOMIC DNA]</scope>
    <source>
        <strain evidence="11">JCM 6835</strain>
    </source>
</reference>
<keyword evidence="1" id="KW-0004">4Fe-4S</keyword>
<protein>
    <recommendedName>
        <fullName evidence="9">Radical SAM core domain-containing protein</fullName>
    </recommendedName>
</protein>
<keyword evidence="6" id="KW-0408">Iron</keyword>
<name>A0ABP6FUG5_9ACTN</name>